<feature type="transmembrane region" description="Helical" evidence="7">
    <location>
        <begin position="55"/>
        <end position="73"/>
    </location>
</feature>
<dbReference type="Gene3D" id="1.20.1720.10">
    <property type="entry name" value="Multidrug resistance protein D"/>
    <property type="match status" value="1"/>
</dbReference>
<feature type="transmembrane region" description="Helical" evidence="7">
    <location>
        <begin position="236"/>
        <end position="253"/>
    </location>
</feature>
<dbReference type="PANTHER" id="PTHR42718">
    <property type="entry name" value="MAJOR FACILITATOR SUPERFAMILY MULTIDRUG TRANSPORTER MFSC"/>
    <property type="match status" value="1"/>
</dbReference>
<dbReference type="Proteomes" id="UP000278962">
    <property type="component" value="Unassembled WGS sequence"/>
</dbReference>
<feature type="transmembrane region" description="Helical" evidence="7">
    <location>
        <begin position="274"/>
        <end position="296"/>
    </location>
</feature>
<evidence type="ECO:0000259" key="8">
    <source>
        <dbReference type="PROSITE" id="PS50850"/>
    </source>
</evidence>
<protein>
    <submittedName>
        <fullName evidence="9">EmrB/QacA subfamily drug resistance transporter</fullName>
    </submittedName>
</protein>
<dbReference type="Pfam" id="PF07690">
    <property type="entry name" value="MFS_1"/>
    <property type="match status" value="1"/>
</dbReference>
<dbReference type="PROSITE" id="PS50850">
    <property type="entry name" value="MFS"/>
    <property type="match status" value="1"/>
</dbReference>
<dbReference type="InterPro" id="IPR004638">
    <property type="entry name" value="EmrB-like"/>
</dbReference>
<dbReference type="InterPro" id="IPR011701">
    <property type="entry name" value="MFS"/>
</dbReference>
<gene>
    <name evidence="9" type="ORF">C8N24_2568</name>
</gene>
<feature type="domain" description="Major facilitator superfamily (MFS) profile" evidence="8">
    <location>
        <begin position="19"/>
        <end position="493"/>
    </location>
</feature>
<dbReference type="NCBIfam" id="TIGR00711">
    <property type="entry name" value="efflux_EmrB"/>
    <property type="match status" value="1"/>
</dbReference>
<evidence type="ECO:0000256" key="2">
    <source>
        <dbReference type="ARBA" id="ARBA00022448"/>
    </source>
</evidence>
<dbReference type="RefSeq" id="WP_121250433.1">
    <property type="nucleotide sequence ID" value="NZ_RBIL01000001.1"/>
</dbReference>
<name>A0A660LET1_9ACTN</name>
<dbReference type="SUPFAM" id="SSF103473">
    <property type="entry name" value="MFS general substrate transporter"/>
    <property type="match status" value="1"/>
</dbReference>
<keyword evidence="5 7" id="KW-1133">Transmembrane helix</keyword>
<dbReference type="InterPro" id="IPR036259">
    <property type="entry name" value="MFS_trans_sf"/>
</dbReference>
<dbReference type="GO" id="GO:0005886">
    <property type="term" value="C:plasma membrane"/>
    <property type="evidence" value="ECO:0007669"/>
    <property type="project" value="UniProtKB-SubCell"/>
</dbReference>
<dbReference type="PRINTS" id="PR01036">
    <property type="entry name" value="TCRTETB"/>
</dbReference>
<keyword evidence="10" id="KW-1185">Reference proteome</keyword>
<sequence length="503" mass="52339">MKRNSLVSSDALDPRRWWTLAVLCLSLLVIGLDNTILNVALPTLQRDLDATSSQLQWIVDVYMLVFAGVLLTAGSLGDRFGRKRALTLGLLIFGFGSLGSALAEDPAQLIVMRAVMGVGGAFIMPSTLSILTATFPAHERGKAIGIWAGFSGVGIAIGPVAGGWLIEHADWSWIFLVNLPVVVAALVAGRWLVPESRDESAPPLDLRGFTLSFASLTTLIWGLIEAPGRGWTDPLILAAFAAALLMLALFVWWERRAPAPMLDVALFRNPRFSASSAAISLAFFALFGMIFFLTQYLQMVRGYDALEAGLRTLPVAVGLILGGPSSAKLAERVGLRVVVPLGLVLVADAMFLLTLADADSGYGLIAGMLVLLGYGIGTAMAPATDAIMGSLPDAKMSVGSAINDTTRVAGGALGVAVLGSLLASGYRGDMDSLGGLPDVARDSLAGALALGDPQVVAAAQDAFVSGMHAAALVAAGVALAGALVAAVFLPSERRVHAREVVPA</sequence>
<organism evidence="9 10">
    <name type="scientific">Solirubrobacter pauli</name>
    <dbReference type="NCBI Taxonomy" id="166793"/>
    <lineage>
        <taxon>Bacteria</taxon>
        <taxon>Bacillati</taxon>
        <taxon>Actinomycetota</taxon>
        <taxon>Thermoleophilia</taxon>
        <taxon>Solirubrobacterales</taxon>
        <taxon>Solirubrobacteraceae</taxon>
        <taxon>Solirubrobacter</taxon>
    </lineage>
</organism>
<evidence type="ECO:0000313" key="10">
    <source>
        <dbReference type="Proteomes" id="UP000278962"/>
    </source>
</evidence>
<keyword evidence="6 7" id="KW-0472">Membrane</keyword>
<feature type="transmembrane region" description="Helical" evidence="7">
    <location>
        <begin position="337"/>
        <end position="356"/>
    </location>
</feature>
<evidence type="ECO:0000256" key="1">
    <source>
        <dbReference type="ARBA" id="ARBA00004651"/>
    </source>
</evidence>
<evidence type="ECO:0000256" key="4">
    <source>
        <dbReference type="ARBA" id="ARBA00022692"/>
    </source>
</evidence>
<evidence type="ECO:0000256" key="7">
    <source>
        <dbReference type="SAM" id="Phobius"/>
    </source>
</evidence>
<keyword evidence="4 7" id="KW-0812">Transmembrane</keyword>
<feature type="transmembrane region" description="Helical" evidence="7">
    <location>
        <begin position="172"/>
        <end position="192"/>
    </location>
</feature>
<feature type="transmembrane region" description="Helical" evidence="7">
    <location>
        <begin position="85"/>
        <end position="103"/>
    </location>
</feature>
<dbReference type="GO" id="GO:0022857">
    <property type="term" value="F:transmembrane transporter activity"/>
    <property type="evidence" value="ECO:0007669"/>
    <property type="project" value="InterPro"/>
</dbReference>
<dbReference type="CDD" id="cd17321">
    <property type="entry name" value="MFS_MMR_MDR_like"/>
    <property type="match status" value="1"/>
</dbReference>
<keyword evidence="3" id="KW-1003">Cell membrane</keyword>
<reference evidence="9 10" key="1">
    <citation type="submission" date="2018-10" db="EMBL/GenBank/DDBJ databases">
        <title>Genomic Encyclopedia of Archaeal and Bacterial Type Strains, Phase II (KMG-II): from individual species to whole genera.</title>
        <authorList>
            <person name="Goeker M."/>
        </authorList>
    </citation>
    <scope>NUCLEOTIDE SEQUENCE [LARGE SCALE GENOMIC DNA]</scope>
    <source>
        <strain evidence="9 10">DSM 14954</strain>
    </source>
</reference>
<dbReference type="Gene3D" id="1.20.1250.20">
    <property type="entry name" value="MFS general substrate transporter like domains"/>
    <property type="match status" value="1"/>
</dbReference>
<dbReference type="AlphaFoldDB" id="A0A660LET1"/>
<dbReference type="OrthoDB" id="9781469at2"/>
<proteinExistence type="predicted"/>
<feature type="transmembrane region" description="Helical" evidence="7">
    <location>
        <begin position="109"/>
        <end position="131"/>
    </location>
</feature>
<evidence type="ECO:0000313" key="9">
    <source>
        <dbReference type="EMBL" id="RKQ92715.1"/>
    </source>
</evidence>
<evidence type="ECO:0000256" key="3">
    <source>
        <dbReference type="ARBA" id="ARBA00022475"/>
    </source>
</evidence>
<feature type="transmembrane region" description="Helical" evidence="7">
    <location>
        <begin position="204"/>
        <end position="224"/>
    </location>
</feature>
<feature type="transmembrane region" description="Helical" evidence="7">
    <location>
        <begin position="143"/>
        <end position="166"/>
    </location>
</feature>
<feature type="transmembrane region" description="Helical" evidence="7">
    <location>
        <begin position="469"/>
        <end position="489"/>
    </location>
</feature>
<feature type="transmembrane region" description="Helical" evidence="7">
    <location>
        <begin position="362"/>
        <end position="387"/>
    </location>
</feature>
<keyword evidence="2" id="KW-0813">Transport</keyword>
<dbReference type="InterPro" id="IPR020846">
    <property type="entry name" value="MFS_dom"/>
</dbReference>
<dbReference type="PANTHER" id="PTHR42718:SF42">
    <property type="entry name" value="EXPORT PROTEIN"/>
    <property type="match status" value="1"/>
</dbReference>
<dbReference type="EMBL" id="RBIL01000001">
    <property type="protein sequence ID" value="RKQ92715.1"/>
    <property type="molecule type" value="Genomic_DNA"/>
</dbReference>
<comment type="caution">
    <text evidence="9">The sequence shown here is derived from an EMBL/GenBank/DDBJ whole genome shotgun (WGS) entry which is preliminary data.</text>
</comment>
<evidence type="ECO:0000256" key="5">
    <source>
        <dbReference type="ARBA" id="ARBA00022989"/>
    </source>
</evidence>
<evidence type="ECO:0000256" key="6">
    <source>
        <dbReference type="ARBA" id="ARBA00023136"/>
    </source>
</evidence>
<accession>A0A660LET1</accession>
<comment type="subcellular location">
    <subcellularLocation>
        <location evidence="1">Cell membrane</location>
        <topology evidence="1">Multi-pass membrane protein</topology>
    </subcellularLocation>
</comment>